<comment type="caution">
    <text evidence="1">The sequence shown here is derived from an EMBL/GenBank/DDBJ whole genome shotgun (WGS) entry which is preliminary data.</text>
</comment>
<reference evidence="1 2" key="1">
    <citation type="journal article" date="2022" name="DNA Res.">
        <title>Chromosomal-level genome assembly of the orchid tree Bauhinia variegata (Leguminosae; Cercidoideae) supports the allotetraploid origin hypothesis of Bauhinia.</title>
        <authorList>
            <person name="Zhong Y."/>
            <person name="Chen Y."/>
            <person name="Zheng D."/>
            <person name="Pang J."/>
            <person name="Liu Y."/>
            <person name="Luo S."/>
            <person name="Meng S."/>
            <person name="Qian L."/>
            <person name="Wei D."/>
            <person name="Dai S."/>
            <person name="Zhou R."/>
        </authorList>
    </citation>
    <scope>NUCLEOTIDE SEQUENCE [LARGE SCALE GENOMIC DNA]</scope>
    <source>
        <strain evidence="1">BV-YZ2020</strain>
    </source>
</reference>
<proteinExistence type="predicted"/>
<dbReference type="EMBL" id="CM039428">
    <property type="protein sequence ID" value="KAI4350870.1"/>
    <property type="molecule type" value="Genomic_DNA"/>
</dbReference>
<keyword evidence="2" id="KW-1185">Reference proteome</keyword>
<dbReference type="Proteomes" id="UP000828941">
    <property type="component" value="Chromosome 3"/>
</dbReference>
<sequence length="91" mass="9847">MCYSGVPFGSEKGGWLVFPAPRMVVLRRVPGHAPTVVTGEAAGGTSDEGGSNTITKWCLCSPSQHPGSFRCRQHRGNYVWRGSASSRRRVI</sequence>
<evidence type="ECO:0000313" key="1">
    <source>
        <dbReference type="EMBL" id="KAI4350870.1"/>
    </source>
</evidence>
<protein>
    <submittedName>
        <fullName evidence="1">Uncharacterized protein</fullName>
    </submittedName>
</protein>
<organism evidence="1 2">
    <name type="scientific">Bauhinia variegata</name>
    <name type="common">Purple orchid tree</name>
    <name type="synonym">Phanera variegata</name>
    <dbReference type="NCBI Taxonomy" id="167791"/>
    <lineage>
        <taxon>Eukaryota</taxon>
        <taxon>Viridiplantae</taxon>
        <taxon>Streptophyta</taxon>
        <taxon>Embryophyta</taxon>
        <taxon>Tracheophyta</taxon>
        <taxon>Spermatophyta</taxon>
        <taxon>Magnoliopsida</taxon>
        <taxon>eudicotyledons</taxon>
        <taxon>Gunneridae</taxon>
        <taxon>Pentapetalae</taxon>
        <taxon>rosids</taxon>
        <taxon>fabids</taxon>
        <taxon>Fabales</taxon>
        <taxon>Fabaceae</taxon>
        <taxon>Cercidoideae</taxon>
        <taxon>Cercideae</taxon>
        <taxon>Bauhiniinae</taxon>
        <taxon>Bauhinia</taxon>
    </lineage>
</organism>
<evidence type="ECO:0000313" key="2">
    <source>
        <dbReference type="Proteomes" id="UP000828941"/>
    </source>
</evidence>
<name>A0ACB9PW88_BAUVA</name>
<accession>A0ACB9PW88</accession>
<gene>
    <name evidence="1" type="ORF">L6164_005277</name>
</gene>